<dbReference type="GO" id="GO:0004519">
    <property type="term" value="F:endonuclease activity"/>
    <property type="evidence" value="ECO:0007669"/>
    <property type="project" value="InterPro"/>
</dbReference>
<evidence type="ECO:0000313" key="3">
    <source>
        <dbReference type="Proteomes" id="UP000014155"/>
    </source>
</evidence>
<reference evidence="2 3" key="1">
    <citation type="journal article" date="2013" name="Genome Announc.">
        <title>Draft Genome Sequence of the Cellulolytic, Mesophilic, Anaerobic Bacterium Clostridium termitidis Strain CT1112 (DSM 5398).</title>
        <authorList>
            <person name="Lal S."/>
            <person name="Ramachandran U."/>
            <person name="Zhang X."/>
            <person name="Munir R."/>
            <person name="Sparling R."/>
            <person name="Levin D.B."/>
        </authorList>
    </citation>
    <scope>NUCLEOTIDE SEQUENCE [LARGE SCALE GENOMIC DNA]</scope>
    <source>
        <strain evidence="2 3">CT1112</strain>
    </source>
</reference>
<dbReference type="RefSeq" id="WP_004625270.1">
    <property type="nucleotide sequence ID" value="NZ_AORV01000028.1"/>
</dbReference>
<dbReference type="EMBL" id="AORV01000028">
    <property type="protein sequence ID" value="EMS72278.1"/>
    <property type="molecule type" value="Genomic_DNA"/>
</dbReference>
<keyword evidence="3" id="KW-1185">Reference proteome</keyword>
<dbReference type="GO" id="GO:0003677">
    <property type="term" value="F:DNA binding"/>
    <property type="evidence" value="ECO:0007669"/>
    <property type="project" value="InterPro"/>
</dbReference>
<dbReference type="GO" id="GO:0009307">
    <property type="term" value="P:DNA restriction-modification system"/>
    <property type="evidence" value="ECO:0007669"/>
    <property type="project" value="InterPro"/>
</dbReference>
<dbReference type="InterPro" id="IPR011335">
    <property type="entry name" value="Restrct_endonuc-II-like"/>
</dbReference>
<accession>S0FUS0</accession>
<proteinExistence type="predicted"/>
<dbReference type="Pfam" id="PF04471">
    <property type="entry name" value="Mrr_cat"/>
    <property type="match status" value="1"/>
</dbReference>
<dbReference type="AlphaFoldDB" id="S0FUS0"/>
<comment type="caution">
    <text evidence="2">The sequence shown here is derived from an EMBL/GenBank/DDBJ whole genome shotgun (WGS) entry which is preliminary data.</text>
</comment>
<protein>
    <recommendedName>
        <fullName evidence="1">Restriction endonuclease type IV Mrr domain-containing protein</fullName>
    </recommendedName>
</protein>
<dbReference type="SUPFAM" id="SSF52980">
    <property type="entry name" value="Restriction endonuclease-like"/>
    <property type="match status" value="1"/>
</dbReference>
<evidence type="ECO:0000259" key="1">
    <source>
        <dbReference type="Pfam" id="PF04471"/>
    </source>
</evidence>
<dbReference type="eggNOG" id="COG1715">
    <property type="taxonomic scope" value="Bacteria"/>
</dbReference>
<feature type="domain" description="Restriction endonuclease type IV Mrr" evidence="1">
    <location>
        <begin position="151"/>
        <end position="258"/>
    </location>
</feature>
<dbReference type="PATRIC" id="fig|1195236.3.peg.2083"/>
<evidence type="ECO:0000313" key="2">
    <source>
        <dbReference type="EMBL" id="EMS72278.1"/>
    </source>
</evidence>
<gene>
    <name evidence="2" type="ORF">CTER_1759</name>
</gene>
<sequence>MAKLTFIERDCFEKLLGMGSGYVLDFSNRTFQEFIYEIMSIDIYVKYPGLSKAKILRAIIAEYDNVSVGKLLLELMRYMQGKGMIVDGDRETFKQCADIGNRLIGKSLAFKQMSATPTNTTKPITSLIDYDKYIKELQSLSDYDDCPQSRGFAFEKYLKEFFEINGLQPRGSFKLVGEQIDGSFILHNEVYLLEAKWTSKPIDKANLVVFNEKVSSKSGFTRGLYISYSGYSEEALKTFAVGRTVNIVLMTVQELAILLSQNKDFTGFLWGKVRALAEEGDFNKSIFEMK</sequence>
<organism evidence="2 3">
    <name type="scientific">Ruminiclostridium cellobioparum subsp. termitidis CT1112</name>
    <dbReference type="NCBI Taxonomy" id="1195236"/>
    <lineage>
        <taxon>Bacteria</taxon>
        <taxon>Bacillati</taxon>
        <taxon>Bacillota</taxon>
        <taxon>Clostridia</taxon>
        <taxon>Eubacteriales</taxon>
        <taxon>Oscillospiraceae</taxon>
        <taxon>Ruminiclostridium</taxon>
    </lineage>
</organism>
<name>S0FUS0_RUMCE</name>
<dbReference type="InterPro" id="IPR007560">
    <property type="entry name" value="Restrct_endonuc_IV_Mrr"/>
</dbReference>
<dbReference type="Proteomes" id="UP000014155">
    <property type="component" value="Unassembled WGS sequence"/>
</dbReference>
<dbReference type="STRING" id="1195236.CTER_1759"/>